<dbReference type="SUPFAM" id="SSF54523">
    <property type="entry name" value="Pili subunits"/>
    <property type="match status" value="1"/>
</dbReference>
<dbReference type="AlphaFoldDB" id="A0A2G9YZ29"/>
<evidence type="ECO:0000256" key="1">
    <source>
        <dbReference type="SAM" id="Phobius"/>
    </source>
</evidence>
<dbReference type="Proteomes" id="UP000229952">
    <property type="component" value="Unassembled WGS sequence"/>
</dbReference>
<accession>A0A2G9YZ29</accession>
<comment type="caution">
    <text evidence="2">The sequence shown here is derived from an EMBL/GenBank/DDBJ whole genome shotgun (WGS) entry which is preliminary data.</text>
</comment>
<gene>
    <name evidence="2" type="ORF">COX35_00250</name>
</gene>
<evidence type="ECO:0008006" key="4">
    <source>
        <dbReference type="Google" id="ProtNLM"/>
    </source>
</evidence>
<dbReference type="EMBL" id="PCRQ01000012">
    <property type="protein sequence ID" value="PIP24515.1"/>
    <property type="molecule type" value="Genomic_DNA"/>
</dbReference>
<dbReference type="InterPro" id="IPR045584">
    <property type="entry name" value="Pilin-like"/>
</dbReference>
<sequence>MNKAFTLIEILVVIGIIISMTALISPNYKVTQTQLALLRSAQKLSHDLRRAEAMAMSAKEIGEGIVPAGQEFYPTGGYGIYLILTSPSNYILFADCDNNKTYTTGNVCGPVGYQFPELIETISLESGVTLSSFSTSSPLNIAFSAPDPTVTITPTSAQATITLIADSRTKTVEVNTAGLISNP</sequence>
<keyword evidence="1" id="KW-0472">Membrane</keyword>
<keyword evidence="1" id="KW-1133">Transmembrane helix</keyword>
<evidence type="ECO:0000313" key="3">
    <source>
        <dbReference type="Proteomes" id="UP000229952"/>
    </source>
</evidence>
<keyword evidence="1" id="KW-0812">Transmembrane</keyword>
<protein>
    <recommendedName>
        <fullName evidence="4">General secretion pathway GspH domain-containing protein</fullName>
    </recommendedName>
</protein>
<feature type="transmembrane region" description="Helical" evidence="1">
    <location>
        <begin position="7"/>
        <end position="25"/>
    </location>
</feature>
<reference evidence="2 3" key="1">
    <citation type="submission" date="2017-09" db="EMBL/GenBank/DDBJ databases">
        <title>Depth-based differentiation of microbial function through sediment-hosted aquifers and enrichment of novel symbionts in the deep terrestrial subsurface.</title>
        <authorList>
            <person name="Probst A.J."/>
            <person name="Ladd B."/>
            <person name="Jarett J.K."/>
            <person name="Geller-Mcgrath D.E."/>
            <person name="Sieber C.M."/>
            <person name="Emerson J.B."/>
            <person name="Anantharaman K."/>
            <person name="Thomas B.C."/>
            <person name="Malmstrom R."/>
            <person name="Stieglmeier M."/>
            <person name="Klingl A."/>
            <person name="Woyke T."/>
            <person name="Ryan C.M."/>
            <person name="Banfield J.F."/>
        </authorList>
    </citation>
    <scope>NUCLEOTIDE SEQUENCE [LARGE SCALE GENOMIC DNA]</scope>
    <source>
        <strain evidence="2">CG23_combo_of_CG06-09_8_20_14_all_37_18</strain>
    </source>
</reference>
<evidence type="ECO:0000313" key="2">
    <source>
        <dbReference type="EMBL" id="PIP24515.1"/>
    </source>
</evidence>
<name>A0A2G9YZ29_9BACT</name>
<organism evidence="2 3">
    <name type="scientific">Candidatus Nealsonbacteria bacterium CG23_combo_of_CG06-09_8_20_14_all_37_18</name>
    <dbReference type="NCBI Taxonomy" id="1974720"/>
    <lineage>
        <taxon>Bacteria</taxon>
        <taxon>Candidatus Nealsoniibacteriota</taxon>
    </lineage>
</organism>
<proteinExistence type="predicted"/>